<evidence type="ECO:0000313" key="1">
    <source>
        <dbReference type="EMBL" id="KAJ4750807.1"/>
    </source>
</evidence>
<protein>
    <recommendedName>
        <fullName evidence="3">SAP domain-containing protein</fullName>
    </recommendedName>
</protein>
<dbReference type="Gene3D" id="1.10.720.30">
    <property type="entry name" value="SAP domain"/>
    <property type="match status" value="1"/>
</dbReference>
<name>A0AAV8C8G0_9POAL</name>
<evidence type="ECO:0000313" key="2">
    <source>
        <dbReference type="Proteomes" id="UP001140206"/>
    </source>
</evidence>
<gene>
    <name evidence="1" type="ORF">LUZ62_085212</name>
</gene>
<proteinExistence type="predicted"/>
<sequence length="90" mass="9887">MNAQEKYAVTGINCANDIKNECTQDCLTKAKSRKPSLDKDEVTTKVLNCHKRGQLQSLTVADLKCFLSCKKAKVGGTKEELIGRVTSILN</sequence>
<dbReference type="SUPFAM" id="SSF68906">
    <property type="entry name" value="SAP domain"/>
    <property type="match status" value="1"/>
</dbReference>
<dbReference type="Proteomes" id="UP001140206">
    <property type="component" value="Chromosome 5"/>
</dbReference>
<dbReference type="AlphaFoldDB" id="A0AAV8C8G0"/>
<accession>A0AAV8C8G0</accession>
<organism evidence="1 2">
    <name type="scientific">Rhynchospora pubera</name>
    <dbReference type="NCBI Taxonomy" id="906938"/>
    <lineage>
        <taxon>Eukaryota</taxon>
        <taxon>Viridiplantae</taxon>
        <taxon>Streptophyta</taxon>
        <taxon>Embryophyta</taxon>
        <taxon>Tracheophyta</taxon>
        <taxon>Spermatophyta</taxon>
        <taxon>Magnoliopsida</taxon>
        <taxon>Liliopsida</taxon>
        <taxon>Poales</taxon>
        <taxon>Cyperaceae</taxon>
        <taxon>Cyperoideae</taxon>
        <taxon>Rhynchosporeae</taxon>
        <taxon>Rhynchospora</taxon>
    </lineage>
</organism>
<dbReference type="InterPro" id="IPR036361">
    <property type="entry name" value="SAP_dom_sf"/>
</dbReference>
<evidence type="ECO:0008006" key="3">
    <source>
        <dbReference type="Google" id="ProtNLM"/>
    </source>
</evidence>
<dbReference type="EMBL" id="JAMFTS010000005">
    <property type="protein sequence ID" value="KAJ4750807.1"/>
    <property type="molecule type" value="Genomic_DNA"/>
</dbReference>
<comment type="caution">
    <text evidence="1">The sequence shown here is derived from an EMBL/GenBank/DDBJ whole genome shotgun (WGS) entry which is preliminary data.</text>
</comment>
<keyword evidence="2" id="KW-1185">Reference proteome</keyword>
<reference evidence="1" key="1">
    <citation type="submission" date="2022-08" db="EMBL/GenBank/DDBJ databases">
        <authorList>
            <person name="Marques A."/>
        </authorList>
    </citation>
    <scope>NUCLEOTIDE SEQUENCE</scope>
    <source>
        <strain evidence="1">RhyPub2mFocal</strain>
        <tissue evidence="1">Leaves</tissue>
    </source>
</reference>